<dbReference type="Gene3D" id="1.10.357.40">
    <property type="entry name" value="YbiA-like"/>
    <property type="match status" value="1"/>
</dbReference>
<evidence type="ECO:0000256" key="1">
    <source>
        <dbReference type="SAM" id="Coils"/>
    </source>
</evidence>
<dbReference type="InterPro" id="IPR012816">
    <property type="entry name" value="NADAR"/>
</dbReference>
<evidence type="ECO:0000259" key="3">
    <source>
        <dbReference type="PROSITE" id="PS50802"/>
    </source>
</evidence>
<dbReference type="InterPro" id="IPR037238">
    <property type="entry name" value="YbiA-like_sf"/>
</dbReference>
<feature type="coiled-coil region" evidence="1">
    <location>
        <begin position="284"/>
        <end position="351"/>
    </location>
</feature>
<feature type="compositionally biased region" description="Acidic residues" evidence="2">
    <location>
        <begin position="499"/>
        <end position="511"/>
    </location>
</feature>
<feature type="region of interest" description="Disordered" evidence="2">
    <location>
        <begin position="492"/>
        <end position="511"/>
    </location>
</feature>
<name>A0A6C0D6M5_9ZZZZ</name>
<accession>A0A6C0D6M5</accession>
<dbReference type="PROSITE" id="PS50802">
    <property type="entry name" value="OTU"/>
    <property type="match status" value="1"/>
</dbReference>
<dbReference type="EMBL" id="MN739538">
    <property type="protein sequence ID" value="QHT11784.1"/>
    <property type="molecule type" value="Genomic_DNA"/>
</dbReference>
<dbReference type="CDD" id="cd15457">
    <property type="entry name" value="NADAR"/>
    <property type="match status" value="1"/>
</dbReference>
<sequence length="704" mass="81674">MVSSKINDSIHYVETRKIDPEDKGYASSVYEMTIHGETVEFVLGKQKYTYSGKNVLYFPIYLVNNNRTHAQIGVYEIENNHAIDVLDKDGDIDLDGFDEPLMFSFVTEEFIKRMNAAPEKSAESMPVDREEAFAEEEDDDHLHVAMKKSSPSCEQTIDLDVDTSLDNEMDVITLEKKTKGHNATSIFEIDSHHKTAALLKQETEEDAVELKKAYKKSSKNNWIENFMKNNNYDILEVESNGDCFFAVLREAFKQNGQITTVAKLRNILAEEVTDSVFQEHMKLYKGFQTEIDELDKELESMQSTNVLYKKRAKKNDNKQIRDEIINETQKLKEQYKQKSAEKKQAESLKNEYVGYMKDIKTIEDYREYIKTSQFWADTWAISTLERVLNVKIIIFSEKSYDEKSLDSVLNCGEINSELQETGAFNPDFYIMTTYSGNHYRLITYKAKRIFKFSEIPYGVKVLIINKCLEKNAGIYWLIQDFRNMKTKLGFNPDSGKPLEDDDDDDDDDENDKDLYDKSPKFMFHAKSENSAKPGKGSGESIVQSERNDYIDLAKNKEWRRKLDDMWSGVVMEIDGRKWASVEHYLQYAKFKKGFPDFAMMFSLDSNSEFATDAEIAAHAGSETGKHGKKILRPKHVKPDADYALGRYTEERKLALRAKFTQNEDMKQILLATKRAQLLHFTRREPPKLDILLMRIRQELYQKMP</sequence>
<dbReference type="SUPFAM" id="SSF143990">
    <property type="entry name" value="YbiA-like"/>
    <property type="match status" value="1"/>
</dbReference>
<evidence type="ECO:0000313" key="4">
    <source>
        <dbReference type="EMBL" id="QHT11784.1"/>
    </source>
</evidence>
<reference evidence="4" key="1">
    <citation type="journal article" date="2020" name="Nature">
        <title>Giant virus diversity and host interactions through global metagenomics.</title>
        <authorList>
            <person name="Schulz F."/>
            <person name="Roux S."/>
            <person name="Paez-Espino D."/>
            <person name="Jungbluth S."/>
            <person name="Walsh D.A."/>
            <person name="Denef V.J."/>
            <person name="McMahon K.D."/>
            <person name="Konstantinidis K.T."/>
            <person name="Eloe-Fadrosh E.A."/>
            <person name="Kyrpides N.C."/>
            <person name="Woyke T."/>
        </authorList>
    </citation>
    <scope>NUCLEOTIDE SEQUENCE</scope>
    <source>
        <strain evidence="4">GVMAG-M-3300023174-124</strain>
    </source>
</reference>
<dbReference type="Gene3D" id="3.90.70.80">
    <property type="match status" value="1"/>
</dbReference>
<protein>
    <recommendedName>
        <fullName evidence="3">OTU domain-containing protein</fullName>
    </recommendedName>
</protein>
<keyword evidence="1" id="KW-0175">Coiled coil</keyword>
<feature type="domain" description="OTU" evidence="3">
    <location>
        <begin position="232"/>
        <end position="445"/>
    </location>
</feature>
<proteinExistence type="predicted"/>
<evidence type="ECO:0000256" key="2">
    <source>
        <dbReference type="SAM" id="MobiDB-lite"/>
    </source>
</evidence>
<organism evidence="4">
    <name type="scientific">viral metagenome</name>
    <dbReference type="NCBI Taxonomy" id="1070528"/>
    <lineage>
        <taxon>unclassified sequences</taxon>
        <taxon>metagenomes</taxon>
        <taxon>organismal metagenomes</taxon>
    </lineage>
</organism>
<dbReference type="InterPro" id="IPR003323">
    <property type="entry name" value="OTU_dom"/>
</dbReference>
<dbReference type="AlphaFoldDB" id="A0A6C0D6M5"/>